<evidence type="ECO:0000313" key="4">
    <source>
        <dbReference type="Proteomes" id="UP000266906"/>
    </source>
</evidence>
<evidence type="ECO:0000256" key="1">
    <source>
        <dbReference type="ARBA" id="ARBA00022679"/>
    </source>
</evidence>
<comment type="caution">
    <text evidence="3">The sequence shown here is derived from an EMBL/GenBank/DDBJ whole genome shotgun (WGS) entry which is preliminary data.</text>
</comment>
<organism evidence="3 4">
    <name type="scientific">Kitasatospora cineracea</name>
    <dbReference type="NCBI Taxonomy" id="88074"/>
    <lineage>
        <taxon>Bacteria</taxon>
        <taxon>Bacillati</taxon>
        <taxon>Actinomycetota</taxon>
        <taxon>Actinomycetes</taxon>
        <taxon>Kitasatosporales</taxon>
        <taxon>Streptomycetaceae</taxon>
        <taxon>Kitasatospora</taxon>
    </lineage>
</organism>
<dbReference type="SFLD" id="SFLDS00036">
    <property type="entry name" value="Aromatic_Prenyltransferase"/>
    <property type="match status" value="1"/>
</dbReference>
<evidence type="ECO:0000313" key="3">
    <source>
        <dbReference type="EMBL" id="RPE33703.1"/>
    </source>
</evidence>
<dbReference type="InterPro" id="IPR017795">
    <property type="entry name" value="ABBA_NscD-like"/>
</dbReference>
<accession>A0A3N4RJY8</accession>
<keyword evidence="4" id="KW-1185">Reference proteome</keyword>
<dbReference type="GO" id="GO:0016765">
    <property type="term" value="F:transferase activity, transferring alkyl or aryl (other than methyl) groups"/>
    <property type="evidence" value="ECO:0007669"/>
    <property type="project" value="InterPro"/>
</dbReference>
<name>A0A3N4RJY8_9ACTN</name>
<dbReference type="GO" id="GO:0009820">
    <property type="term" value="P:alkaloid metabolic process"/>
    <property type="evidence" value="ECO:0007669"/>
    <property type="project" value="InterPro"/>
</dbReference>
<keyword evidence="1" id="KW-0808">Transferase</keyword>
<protein>
    <submittedName>
        <fullName evidence="3">DMATS type aromatic prenyltransferase</fullName>
    </submittedName>
</protein>
<dbReference type="InterPro" id="IPR033964">
    <property type="entry name" value="ABBA"/>
</dbReference>
<dbReference type="SFLD" id="SFLDG01162">
    <property type="entry name" value="I"/>
    <property type="match status" value="1"/>
</dbReference>
<dbReference type="EMBL" id="RKQG01000001">
    <property type="protein sequence ID" value="RPE33703.1"/>
    <property type="molecule type" value="Genomic_DNA"/>
</dbReference>
<reference evidence="3 4" key="1">
    <citation type="submission" date="2018-11" db="EMBL/GenBank/DDBJ databases">
        <title>Sequencing the genomes of 1000 actinobacteria strains.</title>
        <authorList>
            <person name="Klenk H.-P."/>
        </authorList>
    </citation>
    <scope>NUCLEOTIDE SEQUENCE [LARGE SCALE GENOMIC DNA]</scope>
    <source>
        <strain evidence="3 4">DSM 44781</strain>
    </source>
</reference>
<dbReference type="Pfam" id="PF11991">
    <property type="entry name" value="Trp_DMAT"/>
    <property type="match status" value="1"/>
</dbReference>
<dbReference type="Proteomes" id="UP000266906">
    <property type="component" value="Unassembled WGS sequence"/>
</dbReference>
<dbReference type="AlphaFoldDB" id="A0A3N4RJY8"/>
<proteinExistence type="predicted"/>
<evidence type="ECO:0000256" key="2">
    <source>
        <dbReference type="SAM" id="MobiDB-lite"/>
    </source>
</evidence>
<sequence length="410" mass="44098">MDHISQDAAETRSPFLPGPTAPGGRPLRTDVPRPLGRGTALLPPRPSGRTVGGHTARQLLDLCALVGLDASDSAAYARALNDALGPVVHRPLDLPPAVRTFLSDDHTPVEFSLSLSAGTAPSLRILLEPASGFGTLGESGRLALRAVHELARRWDIATDQLDLIQDLFLPDDPQGSFALWIALELSPGGVPRMKAYLNPSASGPDRAGATVREALRRLGHHRAYDSLPPTDRLVFLALDLGDWDTPRLKLYTAHHELRASTVSTLNRMAGGPSPAETEAFLHTASGLPDGRDGVFDRRPVLTCHAFTDPAADHPSGFTLHVPVRDYARDDREVLGRAETLLTRYGIDPAVLRDSLGALTPRRLEDGVGLIAYLAMVHQEGRAARLTAYLSSEAYQVRPPGGRPSGPRPVR</sequence>
<feature type="region of interest" description="Disordered" evidence="2">
    <location>
        <begin position="1"/>
        <end position="53"/>
    </location>
</feature>
<gene>
    <name evidence="3" type="ORF">EDD38_1999</name>
</gene>